<reference evidence="3" key="1">
    <citation type="submission" date="2021-01" db="EMBL/GenBank/DDBJ databases">
        <authorList>
            <person name="Kaushik A."/>
        </authorList>
    </citation>
    <scope>NUCLEOTIDE SEQUENCE</scope>
    <source>
        <strain evidence="3">AG1-1B</strain>
    </source>
</reference>
<dbReference type="Proteomes" id="UP000663826">
    <property type="component" value="Unassembled WGS sequence"/>
</dbReference>
<protein>
    <recommendedName>
        <fullName evidence="2">NADP-dependent oxidoreductase domain-containing protein</fullName>
    </recommendedName>
</protein>
<dbReference type="AlphaFoldDB" id="A0A8H3B7H5"/>
<dbReference type="GO" id="GO:0005737">
    <property type="term" value="C:cytoplasm"/>
    <property type="evidence" value="ECO:0007669"/>
    <property type="project" value="TreeGrafter"/>
</dbReference>
<dbReference type="InterPro" id="IPR023210">
    <property type="entry name" value="NADP_OxRdtase_dom"/>
</dbReference>
<evidence type="ECO:0000256" key="1">
    <source>
        <dbReference type="ARBA" id="ARBA00023002"/>
    </source>
</evidence>
<dbReference type="InterPro" id="IPR050791">
    <property type="entry name" value="Aldo-Keto_reductase"/>
</dbReference>
<feature type="domain" description="NADP-dependent oxidoreductase" evidence="2">
    <location>
        <begin position="15"/>
        <end position="296"/>
    </location>
</feature>
<gene>
    <name evidence="3" type="ORF">RDB_LOCUS77283</name>
</gene>
<dbReference type="GO" id="GO:0016491">
    <property type="term" value="F:oxidoreductase activity"/>
    <property type="evidence" value="ECO:0007669"/>
    <property type="project" value="UniProtKB-KW"/>
</dbReference>
<evidence type="ECO:0000313" key="3">
    <source>
        <dbReference type="EMBL" id="CAE6449140.1"/>
    </source>
</evidence>
<name>A0A8H3B7H5_9AGAM</name>
<dbReference type="Gene3D" id="3.20.20.100">
    <property type="entry name" value="NADP-dependent oxidoreductase domain"/>
    <property type="match status" value="1"/>
</dbReference>
<dbReference type="Pfam" id="PF00248">
    <property type="entry name" value="Aldo_ket_red"/>
    <property type="match status" value="1"/>
</dbReference>
<dbReference type="PANTHER" id="PTHR43625">
    <property type="entry name" value="AFLATOXIN B1 ALDEHYDE REDUCTASE"/>
    <property type="match status" value="1"/>
</dbReference>
<organism evidence="3 4">
    <name type="scientific">Rhizoctonia solani</name>
    <dbReference type="NCBI Taxonomy" id="456999"/>
    <lineage>
        <taxon>Eukaryota</taxon>
        <taxon>Fungi</taxon>
        <taxon>Dikarya</taxon>
        <taxon>Basidiomycota</taxon>
        <taxon>Agaricomycotina</taxon>
        <taxon>Agaricomycetes</taxon>
        <taxon>Cantharellales</taxon>
        <taxon>Ceratobasidiaceae</taxon>
        <taxon>Rhizoctonia</taxon>
    </lineage>
</organism>
<evidence type="ECO:0000313" key="4">
    <source>
        <dbReference type="Proteomes" id="UP000663826"/>
    </source>
</evidence>
<accession>A0A8H3B7H5</accession>
<dbReference type="EMBL" id="CAJMWQ010001391">
    <property type="protein sequence ID" value="CAE6449140.1"/>
    <property type="molecule type" value="Genomic_DNA"/>
</dbReference>
<dbReference type="SUPFAM" id="SSF51430">
    <property type="entry name" value="NAD(P)-linked oxidoreductase"/>
    <property type="match status" value="1"/>
</dbReference>
<comment type="caution">
    <text evidence="3">The sequence shown here is derived from an EMBL/GenBank/DDBJ whole genome shotgun (WGS) entry which is preliminary data.</text>
</comment>
<dbReference type="InterPro" id="IPR036812">
    <property type="entry name" value="NAD(P)_OxRdtase_dom_sf"/>
</dbReference>
<sequence length="326" mass="35783">MYMSYSYRFTTQGIGGLDYGAPGDDETRFKVLDKLVELGCTNWDTADIYGDSEVLIGKWFKATGKRDQIFLASKFGITPEGPNGSPEYLNQQLNQSLERLGVDTIDLYYVHRIDSKTPIETTMNALVDLVKAGKIRYIGLSEPSPTTLRRANKVHPIAAIQVEYSPFVLDIEQKGHLLDTARELGVTVVAYSPLGRGLLAGQVTSHADIPDDDMRKGIPKYSEANFPKITSLVNKIKDIGKKHNATSGQITLAFMLAQGDNIIPIPGTKKIKYAEENVGALGVKLTPEDIKAIRKAIVETELTGDQYPTAYMHLLYGDTPEPSAGA</sequence>
<proteinExistence type="predicted"/>
<keyword evidence="1" id="KW-0560">Oxidoreductase</keyword>
<evidence type="ECO:0000259" key="2">
    <source>
        <dbReference type="Pfam" id="PF00248"/>
    </source>
</evidence>
<dbReference type="PANTHER" id="PTHR43625:SF40">
    <property type="entry name" value="ALDO-KETO REDUCTASE YAKC [NADP(+)]"/>
    <property type="match status" value="1"/>
</dbReference>